<dbReference type="SMART" id="SM00220">
    <property type="entry name" value="S_TKc"/>
    <property type="match status" value="1"/>
</dbReference>
<dbReference type="PANTHER" id="PTHR44329:SF298">
    <property type="entry name" value="MIXED LINEAGE KINASE DOMAIN-LIKE PROTEIN"/>
    <property type="match status" value="1"/>
</dbReference>
<dbReference type="GO" id="GO:0004674">
    <property type="term" value="F:protein serine/threonine kinase activity"/>
    <property type="evidence" value="ECO:0007669"/>
    <property type="project" value="TreeGrafter"/>
</dbReference>
<keyword evidence="1" id="KW-0547">Nucleotide-binding</keyword>
<dbReference type="PRINTS" id="PR00109">
    <property type="entry name" value="TYRKINASE"/>
</dbReference>
<accession>V2WYC3</accession>
<gene>
    <name evidence="4" type="ORF">Moror_10480</name>
</gene>
<protein>
    <submittedName>
        <fullName evidence="4">TKL/TKL-ccinproteinkinase</fullName>
    </submittedName>
</protein>
<name>V2WYC3_MONRO</name>
<evidence type="ECO:0000259" key="3">
    <source>
        <dbReference type="PROSITE" id="PS50011"/>
    </source>
</evidence>
<dbReference type="Proteomes" id="UP000017559">
    <property type="component" value="Unassembled WGS sequence"/>
</dbReference>
<evidence type="ECO:0000256" key="2">
    <source>
        <dbReference type="ARBA" id="ARBA00022840"/>
    </source>
</evidence>
<dbReference type="OrthoDB" id="122279at2759"/>
<keyword evidence="5" id="KW-1185">Reference proteome</keyword>
<dbReference type="InterPro" id="IPR051681">
    <property type="entry name" value="Ser/Thr_Kinases-Pseudokinases"/>
</dbReference>
<dbReference type="InterPro" id="IPR008271">
    <property type="entry name" value="Ser/Thr_kinase_AS"/>
</dbReference>
<proteinExistence type="predicted"/>
<dbReference type="InterPro" id="IPR046522">
    <property type="entry name" value="DUF6699"/>
</dbReference>
<feature type="domain" description="Protein kinase" evidence="3">
    <location>
        <begin position="1"/>
        <end position="262"/>
    </location>
</feature>
<dbReference type="STRING" id="1381753.V2WYC3"/>
<dbReference type="AlphaFoldDB" id="V2WYC3"/>
<dbReference type="Pfam" id="PF20415">
    <property type="entry name" value="DUF6699"/>
    <property type="match status" value="1"/>
</dbReference>
<dbReference type="SUPFAM" id="SSF56112">
    <property type="entry name" value="Protein kinase-like (PK-like)"/>
    <property type="match status" value="1"/>
</dbReference>
<keyword evidence="2" id="KW-0067">ATP-binding</keyword>
<reference evidence="4 5" key="1">
    <citation type="journal article" date="2014" name="BMC Genomics">
        <title>Genome and secretome analysis of the hemibiotrophic fungal pathogen, Moniliophthora roreri, which causes frosty pod rot disease of cacao: mechanisms of the biotrophic and necrotrophic phases.</title>
        <authorList>
            <person name="Meinhardt L.W."/>
            <person name="Costa G.G.L."/>
            <person name="Thomazella D.P.T."/>
            <person name="Teixeira P.J.P.L."/>
            <person name="Carazzolle M.F."/>
            <person name="Schuster S.C."/>
            <person name="Carlson J.E."/>
            <person name="Guiltinan M.J."/>
            <person name="Mieczkowski P."/>
            <person name="Farmer A."/>
            <person name="Ramaraj T."/>
            <person name="Crozier J."/>
            <person name="Davis R.E."/>
            <person name="Shao J."/>
            <person name="Melnick R.L."/>
            <person name="Pereira G.A.G."/>
            <person name="Bailey B.A."/>
        </authorList>
    </citation>
    <scope>NUCLEOTIDE SEQUENCE [LARGE SCALE GENOMIC DNA]</scope>
    <source>
        <strain evidence="4 5">MCA 2997</strain>
    </source>
</reference>
<dbReference type="InterPro" id="IPR011009">
    <property type="entry name" value="Kinase-like_dom_sf"/>
</dbReference>
<dbReference type="PROSITE" id="PS50011">
    <property type="entry name" value="PROTEIN_KINASE_DOM"/>
    <property type="match status" value="1"/>
</dbReference>
<comment type="caution">
    <text evidence="4">The sequence shown here is derived from an EMBL/GenBank/DDBJ whole genome shotgun (WGS) entry which is preliminary data.</text>
</comment>
<dbReference type="PANTHER" id="PTHR44329">
    <property type="entry name" value="SERINE/THREONINE-PROTEIN KINASE TNNI3K-RELATED"/>
    <property type="match status" value="1"/>
</dbReference>
<dbReference type="InterPro" id="IPR000719">
    <property type="entry name" value="Prot_kinase_dom"/>
</dbReference>
<sequence length="604" mass="67348">MEGRHPVAGGGFGDIWKGSFGEAGQVVCLKVCKMYLMSDVKRLLKDYVREAIVWRQLKHPNVLPCLGLYYLDDTQERLCLVSPWMENGNLMEFLRAHSENVDRFQLMYDIASGLAYLHASKIVHGDLKGVNILMTPFHHACIADFGLSRISDSQLLRVTSSVSRVQGTARWCAPEVLMGSESSAESDIYAYASTCYEIITGLQPFYELRNDAAVTLAIHQGKHPTKPQHNVDDGVWLLMVNCWDNDPKSRPCAEEVLKHLVEVNPTARITAAESWEDELFTRMQGNIDQSRQQVEPVSGFLAALMLKHGMTGMPTTMLNLGRVTGSKAERMPAWKWDSGLKYDTVFDRQTVSVSNPIQDVEHGISVAPSVEEPLLNLPNLPLSYPSTASGTALILPQVVADTTQAQGTRFVSSKPTDILSNDNQAVQGPVLIYNYLAQGPPNYIPWIEQSNLKPEVISLSWLLCCQDDIPLRKRAPATAHLRWVFDIAFPPDPQPHNDSRGSGAQLWDISHQAYLSPSSAHNYFRAPASTHCILTKMHLIVSAYSEWSTILECRREKGGIQCIDVLHAIYSLLQVPLTNDELAMIPLEAMQYCKDARDARGFEA</sequence>
<evidence type="ECO:0000256" key="1">
    <source>
        <dbReference type="ARBA" id="ARBA00022741"/>
    </source>
</evidence>
<dbReference type="Gene3D" id="1.10.510.10">
    <property type="entry name" value="Transferase(Phosphotransferase) domain 1"/>
    <property type="match status" value="1"/>
</dbReference>
<dbReference type="PROSITE" id="PS00108">
    <property type="entry name" value="PROTEIN_KINASE_ST"/>
    <property type="match status" value="1"/>
</dbReference>
<evidence type="ECO:0000313" key="4">
    <source>
        <dbReference type="EMBL" id="ESK91868.1"/>
    </source>
</evidence>
<organism evidence="4 5">
    <name type="scientific">Moniliophthora roreri (strain MCA 2997)</name>
    <name type="common">Cocoa frosty pod rot fungus</name>
    <name type="synonym">Crinipellis roreri</name>
    <dbReference type="NCBI Taxonomy" id="1381753"/>
    <lineage>
        <taxon>Eukaryota</taxon>
        <taxon>Fungi</taxon>
        <taxon>Dikarya</taxon>
        <taxon>Basidiomycota</taxon>
        <taxon>Agaricomycotina</taxon>
        <taxon>Agaricomycetes</taxon>
        <taxon>Agaricomycetidae</taxon>
        <taxon>Agaricales</taxon>
        <taxon>Marasmiineae</taxon>
        <taxon>Marasmiaceae</taxon>
        <taxon>Moniliophthora</taxon>
    </lineage>
</organism>
<dbReference type="GO" id="GO:0005524">
    <property type="term" value="F:ATP binding"/>
    <property type="evidence" value="ECO:0007669"/>
    <property type="project" value="UniProtKB-KW"/>
</dbReference>
<dbReference type="EMBL" id="AWSO01000311">
    <property type="protein sequence ID" value="ESK91868.1"/>
    <property type="molecule type" value="Genomic_DNA"/>
</dbReference>
<evidence type="ECO:0000313" key="5">
    <source>
        <dbReference type="Proteomes" id="UP000017559"/>
    </source>
</evidence>
<dbReference type="HOGENOM" id="CLU_452040_0_0_1"/>
<dbReference type="KEGG" id="mrr:Moror_10480"/>
<dbReference type="Pfam" id="PF07714">
    <property type="entry name" value="PK_Tyr_Ser-Thr"/>
    <property type="match status" value="1"/>
</dbReference>
<dbReference type="InterPro" id="IPR001245">
    <property type="entry name" value="Ser-Thr/Tyr_kinase_cat_dom"/>
</dbReference>